<dbReference type="AlphaFoldDB" id="A0AAE1KG11"/>
<evidence type="ECO:0000313" key="1">
    <source>
        <dbReference type="EMBL" id="KAK3870850.1"/>
    </source>
</evidence>
<sequence>MMIHQVKQVDEEGLTVSFLKEKHKDFFVTPDKEELSYPVKREEVVVLEPPVSVCENRTYGFKYHKNMKLAVQAYFAN</sequence>
<accession>A0AAE1KG11</accession>
<dbReference type="EMBL" id="JAWQEG010002600">
    <property type="protein sequence ID" value="KAK3870850.1"/>
    <property type="molecule type" value="Genomic_DNA"/>
</dbReference>
<protein>
    <submittedName>
        <fullName evidence="1">Uncharacterized protein</fullName>
    </submittedName>
</protein>
<evidence type="ECO:0000313" key="2">
    <source>
        <dbReference type="Proteomes" id="UP001286313"/>
    </source>
</evidence>
<reference evidence="1" key="1">
    <citation type="submission" date="2023-10" db="EMBL/GenBank/DDBJ databases">
        <title>Genome assemblies of two species of porcelain crab, Petrolisthes cinctipes and Petrolisthes manimaculis (Anomura: Porcellanidae).</title>
        <authorList>
            <person name="Angst P."/>
        </authorList>
    </citation>
    <scope>NUCLEOTIDE SEQUENCE</scope>
    <source>
        <strain evidence="1">PB745_01</strain>
        <tissue evidence="1">Gill</tissue>
    </source>
</reference>
<comment type="caution">
    <text evidence="1">The sequence shown here is derived from an EMBL/GenBank/DDBJ whole genome shotgun (WGS) entry which is preliminary data.</text>
</comment>
<keyword evidence="2" id="KW-1185">Reference proteome</keyword>
<name>A0AAE1KG11_PETCI</name>
<proteinExistence type="predicted"/>
<organism evidence="1 2">
    <name type="scientific">Petrolisthes cinctipes</name>
    <name type="common">Flat porcelain crab</name>
    <dbReference type="NCBI Taxonomy" id="88211"/>
    <lineage>
        <taxon>Eukaryota</taxon>
        <taxon>Metazoa</taxon>
        <taxon>Ecdysozoa</taxon>
        <taxon>Arthropoda</taxon>
        <taxon>Crustacea</taxon>
        <taxon>Multicrustacea</taxon>
        <taxon>Malacostraca</taxon>
        <taxon>Eumalacostraca</taxon>
        <taxon>Eucarida</taxon>
        <taxon>Decapoda</taxon>
        <taxon>Pleocyemata</taxon>
        <taxon>Anomura</taxon>
        <taxon>Galatheoidea</taxon>
        <taxon>Porcellanidae</taxon>
        <taxon>Petrolisthes</taxon>
    </lineage>
</organism>
<dbReference type="Proteomes" id="UP001286313">
    <property type="component" value="Unassembled WGS sequence"/>
</dbReference>
<gene>
    <name evidence="1" type="ORF">Pcinc_023962</name>
</gene>